<sequence>MYFATTFASLVVLAGSAAAGCHGSGITWPGGYHVFVAEAENECRRGRFTGTFGPNEEKYACVQYGNGVKLEFRVKNQNGGASFDLNDDDCLKELRKDIEGCPRGGNHQQSGWYFSADPNEGRC</sequence>
<name>A0A395SVQ9_9HYPO</name>
<dbReference type="EMBL" id="PXOG01000112">
    <property type="protein sequence ID" value="RGP76553.1"/>
    <property type="molecule type" value="Genomic_DNA"/>
</dbReference>
<evidence type="ECO:0000313" key="4">
    <source>
        <dbReference type="Proteomes" id="UP000266234"/>
    </source>
</evidence>
<gene>
    <name evidence="3" type="ORF">FLONG3_5214</name>
</gene>
<protein>
    <recommendedName>
        <fullName evidence="2">Glycan binding protein Y3-like domain-containing protein</fullName>
    </recommendedName>
</protein>
<proteinExistence type="predicted"/>
<keyword evidence="1" id="KW-0732">Signal</keyword>
<feature type="chain" id="PRO_5017242716" description="Glycan binding protein Y3-like domain-containing protein" evidence="1">
    <location>
        <begin position="20"/>
        <end position="123"/>
    </location>
</feature>
<feature type="domain" description="Glycan binding protein Y3-like" evidence="2">
    <location>
        <begin position="50"/>
        <end position="123"/>
    </location>
</feature>
<evidence type="ECO:0000313" key="3">
    <source>
        <dbReference type="EMBL" id="RGP76553.1"/>
    </source>
</evidence>
<dbReference type="AlphaFoldDB" id="A0A395SVQ9"/>
<dbReference type="InterPro" id="IPR054443">
    <property type="entry name" value="Y3-like_dom"/>
</dbReference>
<dbReference type="Pfam" id="PF22803">
    <property type="entry name" value="GBD_Y3"/>
    <property type="match status" value="1"/>
</dbReference>
<dbReference type="Proteomes" id="UP000266234">
    <property type="component" value="Unassembled WGS sequence"/>
</dbReference>
<dbReference type="OrthoDB" id="4825549at2759"/>
<evidence type="ECO:0000256" key="1">
    <source>
        <dbReference type="SAM" id="SignalP"/>
    </source>
</evidence>
<feature type="signal peptide" evidence="1">
    <location>
        <begin position="1"/>
        <end position="19"/>
    </location>
</feature>
<accession>A0A395SVQ9</accession>
<keyword evidence="4" id="KW-1185">Reference proteome</keyword>
<organism evidence="3 4">
    <name type="scientific">Fusarium longipes</name>
    <dbReference type="NCBI Taxonomy" id="694270"/>
    <lineage>
        <taxon>Eukaryota</taxon>
        <taxon>Fungi</taxon>
        <taxon>Dikarya</taxon>
        <taxon>Ascomycota</taxon>
        <taxon>Pezizomycotina</taxon>
        <taxon>Sordariomycetes</taxon>
        <taxon>Hypocreomycetidae</taxon>
        <taxon>Hypocreales</taxon>
        <taxon>Nectriaceae</taxon>
        <taxon>Fusarium</taxon>
    </lineage>
</organism>
<evidence type="ECO:0000259" key="2">
    <source>
        <dbReference type="Pfam" id="PF22803"/>
    </source>
</evidence>
<reference evidence="3 4" key="1">
    <citation type="journal article" date="2018" name="PLoS Pathog.">
        <title>Evolution of structural diversity of trichothecenes, a family of toxins produced by plant pathogenic and entomopathogenic fungi.</title>
        <authorList>
            <person name="Proctor R.H."/>
            <person name="McCormick S.P."/>
            <person name="Kim H.S."/>
            <person name="Cardoza R.E."/>
            <person name="Stanley A.M."/>
            <person name="Lindo L."/>
            <person name="Kelly A."/>
            <person name="Brown D.W."/>
            <person name="Lee T."/>
            <person name="Vaughan M.M."/>
            <person name="Alexander N.J."/>
            <person name="Busman M."/>
            <person name="Gutierrez S."/>
        </authorList>
    </citation>
    <scope>NUCLEOTIDE SEQUENCE [LARGE SCALE GENOMIC DNA]</scope>
    <source>
        <strain evidence="3 4">NRRL 20695</strain>
    </source>
</reference>
<comment type="caution">
    <text evidence="3">The sequence shown here is derived from an EMBL/GenBank/DDBJ whole genome shotgun (WGS) entry which is preliminary data.</text>
</comment>